<evidence type="ECO:0000256" key="4">
    <source>
        <dbReference type="ARBA" id="ARBA00022840"/>
    </source>
</evidence>
<dbReference type="GO" id="GO:0070733">
    <property type="term" value="F:AMPylase activity"/>
    <property type="evidence" value="ECO:0007669"/>
    <property type="project" value="UniProtKB-EC"/>
</dbReference>
<dbReference type="PANTHER" id="PTHR39560:SF1">
    <property type="entry name" value="PROTEIN ADENYLYLTRANSFERASE FIC-RELATED"/>
    <property type="match status" value="1"/>
</dbReference>
<gene>
    <name evidence="9" type="ORF">BBJK_00340</name>
</gene>
<accession>A0A286TA58</accession>
<dbReference type="SUPFAM" id="SSF140931">
    <property type="entry name" value="Fic-like"/>
    <property type="match status" value="1"/>
</dbReference>
<dbReference type="PROSITE" id="PS51459">
    <property type="entry name" value="FIDO"/>
    <property type="match status" value="1"/>
</dbReference>
<evidence type="ECO:0000313" key="10">
    <source>
        <dbReference type="Proteomes" id="UP000262177"/>
    </source>
</evidence>
<comment type="catalytic activity">
    <reaction evidence="7">
        <text>L-tyrosyl-[protein] + ATP = O-(5'-adenylyl)-L-tyrosyl-[protein] + diphosphate</text>
        <dbReference type="Rhea" id="RHEA:54288"/>
        <dbReference type="Rhea" id="RHEA-COMP:10136"/>
        <dbReference type="Rhea" id="RHEA-COMP:13846"/>
        <dbReference type="ChEBI" id="CHEBI:30616"/>
        <dbReference type="ChEBI" id="CHEBI:33019"/>
        <dbReference type="ChEBI" id="CHEBI:46858"/>
        <dbReference type="ChEBI" id="CHEBI:83624"/>
        <dbReference type="EC" id="2.7.7.108"/>
    </reaction>
</comment>
<evidence type="ECO:0000256" key="6">
    <source>
        <dbReference type="ARBA" id="ARBA00047939"/>
    </source>
</evidence>
<evidence type="ECO:0000256" key="5">
    <source>
        <dbReference type="ARBA" id="ARBA00034531"/>
    </source>
</evidence>
<name>A0A286TA58_BIFBI</name>
<dbReference type="InterPro" id="IPR003812">
    <property type="entry name" value="Fido"/>
</dbReference>
<reference evidence="9 10" key="1">
    <citation type="journal article" date="2017" name="Biosci. Biotechnol. Biochem.">
        <title>Identification and characterization of a sulfoglycosidase from Bifidobacterium bifidum implicated in mucin glycan utilization.</title>
        <authorList>
            <person name="Katoh T."/>
            <person name="Maeshibu T."/>
            <person name="Kikkawa K."/>
            <person name="Gotoh A."/>
            <person name="Tomabechi Y."/>
            <person name="Nakamura M."/>
            <person name="Liao W.-H."/>
            <person name="Yamaguchi M."/>
            <person name="Ashida H."/>
            <person name="Yamamoto K."/>
            <person name="Katayama T."/>
        </authorList>
    </citation>
    <scope>NUCLEOTIDE SEQUENCE [LARGE SCALE GENOMIC DNA]</scope>
    <source>
        <strain evidence="9 10">JCM 7004</strain>
    </source>
</reference>
<proteinExistence type="predicted"/>
<dbReference type="EMBL" id="AP018131">
    <property type="protein sequence ID" value="BBA47274.1"/>
    <property type="molecule type" value="Genomic_DNA"/>
</dbReference>
<evidence type="ECO:0000313" key="9">
    <source>
        <dbReference type="EMBL" id="BBA47274.1"/>
    </source>
</evidence>
<keyword evidence="3" id="KW-0547">Nucleotide-binding</keyword>
<evidence type="ECO:0000259" key="8">
    <source>
        <dbReference type="PROSITE" id="PS51459"/>
    </source>
</evidence>
<evidence type="ECO:0000256" key="7">
    <source>
        <dbReference type="ARBA" id="ARBA00048696"/>
    </source>
</evidence>
<evidence type="ECO:0000256" key="3">
    <source>
        <dbReference type="ARBA" id="ARBA00022741"/>
    </source>
</evidence>
<protein>
    <recommendedName>
        <fullName evidence="5">protein adenylyltransferase</fullName>
        <ecNumber evidence="5">2.7.7.108</ecNumber>
    </recommendedName>
</protein>
<keyword evidence="4" id="KW-0067">ATP-binding</keyword>
<sequence>MTPGDATMRAAAGYEQGDNDVSALIDAADRETSGIVSGRLADGSLDDHATDHASSVFARTVLLAERRWNPSGDLAELVAIHRGLFDGVFSDAGRLRTSNVTREVTDKRHQAKNPEAFFPAQLIETGALNISTELADKRNLDNLDRGVFVRELAHVYDELGYLHPFREATP</sequence>
<dbReference type="GO" id="GO:0005524">
    <property type="term" value="F:ATP binding"/>
    <property type="evidence" value="ECO:0007669"/>
    <property type="project" value="UniProtKB-KW"/>
</dbReference>
<feature type="domain" description="Fido" evidence="8">
    <location>
        <begin position="72"/>
        <end position="170"/>
    </location>
</feature>
<dbReference type="Gene3D" id="1.10.3290.10">
    <property type="entry name" value="Fido-like domain"/>
    <property type="match status" value="1"/>
</dbReference>
<evidence type="ECO:0000256" key="2">
    <source>
        <dbReference type="ARBA" id="ARBA00022695"/>
    </source>
</evidence>
<keyword evidence="2" id="KW-0548">Nucleotidyltransferase</keyword>
<dbReference type="PANTHER" id="PTHR39560">
    <property type="entry name" value="PROTEIN ADENYLYLTRANSFERASE FIC-RELATED"/>
    <property type="match status" value="1"/>
</dbReference>
<comment type="catalytic activity">
    <reaction evidence="6">
        <text>L-threonyl-[protein] + ATP = 3-O-(5'-adenylyl)-L-threonyl-[protein] + diphosphate</text>
        <dbReference type="Rhea" id="RHEA:54292"/>
        <dbReference type="Rhea" id="RHEA-COMP:11060"/>
        <dbReference type="Rhea" id="RHEA-COMP:13847"/>
        <dbReference type="ChEBI" id="CHEBI:30013"/>
        <dbReference type="ChEBI" id="CHEBI:30616"/>
        <dbReference type="ChEBI" id="CHEBI:33019"/>
        <dbReference type="ChEBI" id="CHEBI:138113"/>
        <dbReference type="EC" id="2.7.7.108"/>
    </reaction>
</comment>
<keyword evidence="1" id="KW-0808">Transferase</keyword>
<dbReference type="GO" id="GO:0051302">
    <property type="term" value="P:regulation of cell division"/>
    <property type="evidence" value="ECO:0007669"/>
    <property type="project" value="TreeGrafter"/>
</dbReference>
<dbReference type="Proteomes" id="UP000262177">
    <property type="component" value="Chromosome"/>
</dbReference>
<dbReference type="EC" id="2.7.7.108" evidence="5"/>
<organism evidence="9 10">
    <name type="scientific">Bifidobacterium bifidum LMG 13195</name>
    <dbReference type="NCBI Taxonomy" id="1207542"/>
    <lineage>
        <taxon>Bacteria</taxon>
        <taxon>Bacillati</taxon>
        <taxon>Actinomycetota</taxon>
        <taxon>Actinomycetes</taxon>
        <taxon>Bifidobacteriales</taxon>
        <taxon>Bifidobacteriaceae</taxon>
        <taxon>Bifidobacterium</taxon>
    </lineage>
</organism>
<dbReference type="InterPro" id="IPR036597">
    <property type="entry name" value="Fido-like_dom_sf"/>
</dbReference>
<dbReference type="AlphaFoldDB" id="A0A286TA58"/>
<evidence type="ECO:0000256" key="1">
    <source>
        <dbReference type="ARBA" id="ARBA00022679"/>
    </source>
</evidence>